<dbReference type="GO" id="GO:0015276">
    <property type="term" value="F:ligand-gated monoatomic ion channel activity"/>
    <property type="evidence" value="ECO:0007669"/>
    <property type="project" value="InterPro"/>
</dbReference>
<evidence type="ECO:0000256" key="12">
    <source>
        <dbReference type="ARBA" id="ARBA00023303"/>
    </source>
</evidence>
<dbReference type="AlphaFoldDB" id="A0A423TVV5"/>
<evidence type="ECO:0000256" key="10">
    <source>
        <dbReference type="ARBA" id="ARBA00023180"/>
    </source>
</evidence>
<evidence type="ECO:0000256" key="5">
    <source>
        <dbReference type="ARBA" id="ARBA00022692"/>
    </source>
</evidence>
<dbReference type="Proteomes" id="UP000283509">
    <property type="component" value="Unassembled WGS sequence"/>
</dbReference>
<dbReference type="Gene3D" id="3.40.190.10">
    <property type="entry name" value="Periplasmic binding protein-like II"/>
    <property type="match status" value="1"/>
</dbReference>
<keyword evidence="5 13" id="KW-0812">Transmembrane</keyword>
<dbReference type="GO" id="GO:0050906">
    <property type="term" value="P:detection of stimulus involved in sensory perception"/>
    <property type="evidence" value="ECO:0007669"/>
    <property type="project" value="UniProtKB-ARBA"/>
</dbReference>
<feature type="domain" description="Ionotropic glutamate receptor L-glutamate and glycine-binding" evidence="14">
    <location>
        <begin position="287"/>
        <end position="345"/>
    </location>
</feature>
<keyword evidence="7" id="KW-0406">Ion transport</keyword>
<dbReference type="InterPro" id="IPR052192">
    <property type="entry name" value="Insect_Ionotropic_Sensory_Rcpt"/>
</dbReference>
<comment type="caution">
    <text evidence="15">The sequence shown here is derived from an EMBL/GenBank/DDBJ whole genome shotgun (WGS) entry which is preliminary data.</text>
</comment>
<reference evidence="15 16" key="1">
    <citation type="submission" date="2018-04" db="EMBL/GenBank/DDBJ databases">
        <authorList>
            <person name="Zhang X."/>
            <person name="Yuan J."/>
            <person name="Li F."/>
            <person name="Xiang J."/>
        </authorList>
    </citation>
    <scope>NUCLEOTIDE SEQUENCE [LARGE SCALE GENOMIC DNA]</scope>
    <source>
        <tissue evidence="15">Muscle</tissue>
    </source>
</reference>
<evidence type="ECO:0000256" key="8">
    <source>
        <dbReference type="ARBA" id="ARBA00023136"/>
    </source>
</evidence>
<keyword evidence="6 13" id="KW-1133">Transmembrane helix</keyword>
<dbReference type="InterPro" id="IPR001320">
    <property type="entry name" value="Iontro_rcpt_C"/>
</dbReference>
<accession>A0A423TVV5</accession>
<evidence type="ECO:0000256" key="7">
    <source>
        <dbReference type="ARBA" id="ARBA00023065"/>
    </source>
</evidence>
<keyword evidence="10" id="KW-0325">Glycoprotein</keyword>
<evidence type="ECO:0000256" key="9">
    <source>
        <dbReference type="ARBA" id="ARBA00023170"/>
    </source>
</evidence>
<keyword evidence="11" id="KW-1071">Ligand-gated ion channel</keyword>
<proteinExistence type="inferred from homology"/>
<evidence type="ECO:0000256" key="4">
    <source>
        <dbReference type="ARBA" id="ARBA00022475"/>
    </source>
</evidence>
<dbReference type="PANTHER" id="PTHR42643:SF38">
    <property type="entry name" value="IONOTROPIC RECEPTOR 100A"/>
    <property type="match status" value="1"/>
</dbReference>
<evidence type="ECO:0000313" key="16">
    <source>
        <dbReference type="Proteomes" id="UP000283509"/>
    </source>
</evidence>
<evidence type="ECO:0000256" key="11">
    <source>
        <dbReference type="ARBA" id="ARBA00023286"/>
    </source>
</evidence>
<evidence type="ECO:0000256" key="6">
    <source>
        <dbReference type="ARBA" id="ARBA00022989"/>
    </source>
</evidence>
<dbReference type="OrthoDB" id="6344184at2759"/>
<evidence type="ECO:0000313" key="15">
    <source>
        <dbReference type="EMBL" id="ROT80567.1"/>
    </source>
</evidence>
<evidence type="ECO:0000256" key="13">
    <source>
        <dbReference type="SAM" id="Phobius"/>
    </source>
</evidence>
<comment type="subcellular location">
    <subcellularLocation>
        <location evidence="1">Cell membrane</location>
        <topology evidence="1">Multi-pass membrane protein</topology>
    </subcellularLocation>
</comment>
<keyword evidence="3" id="KW-0813">Transport</keyword>
<keyword evidence="8 13" id="KW-0472">Membrane</keyword>
<keyword evidence="9 15" id="KW-0675">Receptor</keyword>
<evidence type="ECO:0000259" key="14">
    <source>
        <dbReference type="SMART" id="SM00918"/>
    </source>
</evidence>
<dbReference type="GO" id="GO:0005886">
    <property type="term" value="C:plasma membrane"/>
    <property type="evidence" value="ECO:0007669"/>
    <property type="project" value="UniProtKB-SubCell"/>
</dbReference>
<protein>
    <submittedName>
        <fullName evidence="15">Variant Ionotropic Glutamate Receptor</fullName>
    </submittedName>
</protein>
<dbReference type="PANTHER" id="PTHR42643">
    <property type="entry name" value="IONOTROPIC RECEPTOR 20A-RELATED"/>
    <property type="match status" value="1"/>
</dbReference>
<dbReference type="SUPFAM" id="SSF53850">
    <property type="entry name" value="Periplasmic binding protein-like II"/>
    <property type="match status" value="1"/>
</dbReference>
<sequence length="580" mass="65000">MVIRPLPSSSLTVVQKVRVAALRDLVSAERYANSTCCLFLAVVESTSLNPVAGVGDLPGNHTLQRPSYHTFLTTKEEGVAEKTRETRALRSLRALLVTIVKQELSDCALVLAADQGFLDSRVLANLLRLPNLRQVVAVATAEDFYGLLWEASQCLGFVFLLQDPTPFLEFVNTKEDPWAFGGKHVIVGATRNQLEVIANSKKGRKTEHMIGLVQVRSQEPVVLGRSSVPFERSVSHINTKGYWQIYMNLLFWGPGVAVVNRWHPRGFFTRASDLFPDKVIAFEYAPHVFYVKNSTEKYGRDVEVMAALAKVLNFSIVFQEPPSGELWGKRLPNGTWDGLVGMMARNEAYMGLVNSFISDNNDRLDEIDGTPPPPRGESFRRLDDSFLCAWGIQLREPQTFFPSCTSTRILLASMWLSSVILTIAYSSHLTAFLTIARRPPVLQTFKELYEANIEVASIGEFFNVSMAATGNYYLQECFAPHSIGVALQRHTPLRRSLDRALEWMVESGLVTHWFSQALSRQRKSTNVDSDQTASNERDYVTALNLDHMQGIFLILTFGHLASCAVFAVELLRGKMRAKRQ</sequence>
<dbReference type="Pfam" id="PF00060">
    <property type="entry name" value="Lig_chan"/>
    <property type="match status" value="1"/>
</dbReference>
<keyword evidence="16" id="KW-1185">Reference proteome</keyword>
<keyword evidence="12" id="KW-0407">Ion channel</keyword>
<reference evidence="15 16" key="2">
    <citation type="submission" date="2019-01" db="EMBL/GenBank/DDBJ databases">
        <title>The decoding of complex shrimp genome reveals the adaptation for benthos swimmer, frequently molting mechanism and breeding impact on genome.</title>
        <authorList>
            <person name="Sun Y."/>
            <person name="Gao Y."/>
            <person name="Yu Y."/>
        </authorList>
    </citation>
    <scope>NUCLEOTIDE SEQUENCE [LARGE SCALE GENOMIC DNA]</scope>
    <source>
        <tissue evidence="15">Muscle</tissue>
    </source>
</reference>
<evidence type="ECO:0000256" key="2">
    <source>
        <dbReference type="ARBA" id="ARBA00008685"/>
    </source>
</evidence>
<comment type="similarity">
    <text evidence="2">Belongs to the glutamate-gated ion channel (TC 1.A.10.1) family.</text>
</comment>
<organism evidence="15 16">
    <name type="scientific">Penaeus vannamei</name>
    <name type="common">Whiteleg shrimp</name>
    <name type="synonym">Litopenaeus vannamei</name>
    <dbReference type="NCBI Taxonomy" id="6689"/>
    <lineage>
        <taxon>Eukaryota</taxon>
        <taxon>Metazoa</taxon>
        <taxon>Ecdysozoa</taxon>
        <taxon>Arthropoda</taxon>
        <taxon>Crustacea</taxon>
        <taxon>Multicrustacea</taxon>
        <taxon>Malacostraca</taxon>
        <taxon>Eumalacostraca</taxon>
        <taxon>Eucarida</taxon>
        <taxon>Decapoda</taxon>
        <taxon>Dendrobranchiata</taxon>
        <taxon>Penaeoidea</taxon>
        <taxon>Penaeidae</taxon>
        <taxon>Penaeus</taxon>
    </lineage>
</organism>
<gene>
    <name evidence="15" type="ORF">C7M84_000700</name>
</gene>
<keyword evidence="4" id="KW-1003">Cell membrane</keyword>
<evidence type="ECO:0000256" key="3">
    <source>
        <dbReference type="ARBA" id="ARBA00022448"/>
    </source>
</evidence>
<dbReference type="InterPro" id="IPR019594">
    <property type="entry name" value="Glu/Gly-bd"/>
</dbReference>
<dbReference type="EMBL" id="QCYY01001108">
    <property type="protein sequence ID" value="ROT80567.1"/>
    <property type="molecule type" value="Genomic_DNA"/>
</dbReference>
<name>A0A423TVV5_PENVA</name>
<dbReference type="SMART" id="SM00918">
    <property type="entry name" value="Lig_chan-Glu_bd"/>
    <property type="match status" value="1"/>
</dbReference>
<evidence type="ECO:0000256" key="1">
    <source>
        <dbReference type="ARBA" id="ARBA00004651"/>
    </source>
</evidence>
<feature type="transmembrane region" description="Helical" evidence="13">
    <location>
        <begin position="550"/>
        <end position="571"/>
    </location>
</feature>